<keyword evidence="9 12" id="KW-0460">Magnesium</keyword>
<dbReference type="GO" id="GO:0009117">
    <property type="term" value="P:nucleotide metabolic process"/>
    <property type="evidence" value="ECO:0007669"/>
    <property type="project" value="UniProtKB-KW"/>
</dbReference>
<dbReference type="GO" id="GO:0008253">
    <property type="term" value="F:5'-nucleotidase activity"/>
    <property type="evidence" value="ECO:0007669"/>
    <property type="project" value="InterPro"/>
</dbReference>
<dbReference type="GO" id="GO:0071590">
    <property type="term" value="P:nicotinamide riboside biosynthetic process"/>
    <property type="evidence" value="ECO:0007669"/>
    <property type="project" value="TreeGrafter"/>
</dbReference>
<evidence type="ECO:0000256" key="6">
    <source>
        <dbReference type="ARBA" id="ARBA00022741"/>
    </source>
</evidence>
<keyword evidence="5" id="KW-0479">Metal-binding</keyword>
<evidence type="ECO:0000256" key="8">
    <source>
        <dbReference type="ARBA" id="ARBA00022840"/>
    </source>
</evidence>
<dbReference type="EMBL" id="JAXLQG010000012">
    <property type="protein sequence ID" value="KAK5533990.1"/>
    <property type="molecule type" value="Genomic_DNA"/>
</dbReference>
<evidence type="ECO:0000256" key="7">
    <source>
        <dbReference type="ARBA" id="ARBA00022801"/>
    </source>
</evidence>
<keyword evidence="14" id="KW-1185">Reference proteome</keyword>
<dbReference type="PANTHER" id="PTHR28213:SF1">
    <property type="entry name" value="IMP-SPECIFIC 5'-NUCLEOTIDASE 1"/>
    <property type="match status" value="1"/>
</dbReference>
<dbReference type="PIRSF" id="PIRSF028836">
    <property type="entry name" value="ISN1"/>
    <property type="match status" value="1"/>
</dbReference>
<dbReference type="PANTHER" id="PTHR28213">
    <property type="entry name" value="IMP-SPECIFIC 5'-NUCLEOTIDASE 1"/>
    <property type="match status" value="1"/>
</dbReference>
<dbReference type="InterPro" id="IPR009453">
    <property type="entry name" value="ISN1"/>
</dbReference>
<keyword evidence="10 12" id="KW-0546">Nucleotide metabolism</keyword>
<dbReference type="GO" id="GO:0005524">
    <property type="term" value="F:ATP binding"/>
    <property type="evidence" value="ECO:0007669"/>
    <property type="project" value="UniProtKB-KW"/>
</dbReference>
<comment type="function">
    <text evidence="12">IMP-specific 5'-nucleotidase involved in IMP (inositol monophosphate) degradation.</text>
</comment>
<evidence type="ECO:0000256" key="12">
    <source>
        <dbReference type="PIRNR" id="PIRNR028836"/>
    </source>
</evidence>
<accession>A0AAV9Q4T4</accession>
<dbReference type="GO" id="GO:0071592">
    <property type="term" value="P:nicotinic acid riboside biosynthetic process"/>
    <property type="evidence" value="ECO:0007669"/>
    <property type="project" value="TreeGrafter"/>
</dbReference>
<dbReference type="GO" id="GO:0000287">
    <property type="term" value="F:magnesium ion binding"/>
    <property type="evidence" value="ECO:0007669"/>
    <property type="project" value="InterPro"/>
</dbReference>
<reference evidence="13 14" key="1">
    <citation type="submission" date="2023-06" db="EMBL/GenBank/DDBJ databases">
        <title>Black Yeasts Isolated from many extreme environments.</title>
        <authorList>
            <person name="Coleine C."/>
            <person name="Stajich J.E."/>
            <person name="Selbmann L."/>
        </authorList>
    </citation>
    <scope>NUCLEOTIDE SEQUENCE [LARGE SCALE GENOMIC DNA]</scope>
    <source>
        <strain evidence="13 14">CCFEE 5887</strain>
    </source>
</reference>
<keyword evidence="6" id="KW-0547">Nucleotide-binding</keyword>
<sequence>MTTRYRVELRVKTHRRDQLIEWIKGLLAVPFVLNSQPAVEYDEVNTQSLDTMARSARQRYAEIFRDVEDLILDQINHQGTQQTRSKLSMLVPTISTFFTPLALEDAFNYQDSIRAISSRRFVAPSFNDIRLILNTAQIMAMLQPKPYRSLKAKLSPGLELLTFDGDVTLYEDGASLHSPEANPVIHRLLHFLARDVRIGIVTAAGYTQPEHYYNRLSGLLVAIKESADLTPRQKSNLIIMGGESNFLLAFDEKAEHCLRYVHRREWVLDAMKNWSEPEMKSLLDVAEAAFHSCIRTLHLQAKVLRKERAVGIYAADQSKKLTREQLEETVLVVQQVVESTMTSAGPDEPLAQTSIPFTVFNGGADVFCDIGDKSLGVQACQEWFGGILPSRTLHVGDQFLSGGGNDFKARSACCCAWIASPAETVSLLDEMIALGDDRP</sequence>
<evidence type="ECO:0000256" key="10">
    <source>
        <dbReference type="ARBA" id="ARBA00023080"/>
    </source>
</evidence>
<dbReference type="InterPro" id="IPR036412">
    <property type="entry name" value="HAD-like_sf"/>
</dbReference>
<evidence type="ECO:0000256" key="2">
    <source>
        <dbReference type="ARBA" id="ARBA00005307"/>
    </source>
</evidence>
<keyword evidence="7 12" id="KW-0378">Hydrolase</keyword>
<comment type="caution">
    <text evidence="13">The sequence shown here is derived from an EMBL/GenBank/DDBJ whole genome shotgun (WGS) entry which is preliminary data.</text>
</comment>
<evidence type="ECO:0000256" key="9">
    <source>
        <dbReference type="ARBA" id="ARBA00022842"/>
    </source>
</evidence>
<comment type="catalytic activity">
    <reaction evidence="11">
        <text>IMP + H2O = inosine + phosphate</text>
        <dbReference type="Rhea" id="RHEA:27718"/>
        <dbReference type="ChEBI" id="CHEBI:15377"/>
        <dbReference type="ChEBI" id="CHEBI:17596"/>
        <dbReference type="ChEBI" id="CHEBI:43474"/>
        <dbReference type="ChEBI" id="CHEBI:58053"/>
        <dbReference type="EC" id="3.1.3.99"/>
    </reaction>
</comment>
<evidence type="ECO:0000256" key="5">
    <source>
        <dbReference type="ARBA" id="ARBA00022723"/>
    </source>
</evidence>
<evidence type="ECO:0000313" key="14">
    <source>
        <dbReference type="Proteomes" id="UP001345827"/>
    </source>
</evidence>
<name>A0AAV9Q4T4_9PEZI</name>
<gene>
    <name evidence="13" type="primary">ISN1</name>
    <name evidence="13" type="ORF">LTR25_006970</name>
</gene>
<dbReference type="AlphaFoldDB" id="A0AAV9Q4T4"/>
<evidence type="ECO:0000256" key="11">
    <source>
        <dbReference type="ARBA" id="ARBA00047413"/>
    </source>
</evidence>
<evidence type="ECO:0000256" key="4">
    <source>
        <dbReference type="ARBA" id="ARBA00015544"/>
    </source>
</evidence>
<comment type="cofactor">
    <cofactor evidence="1 12">
        <name>Mg(2+)</name>
        <dbReference type="ChEBI" id="CHEBI:18420"/>
    </cofactor>
</comment>
<protein>
    <recommendedName>
        <fullName evidence="4 12">IMP-specific 5'-nucleotidase 1</fullName>
        <ecNumber evidence="12">3.1.3.-</ecNumber>
    </recommendedName>
</protein>
<evidence type="ECO:0000256" key="1">
    <source>
        <dbReference type="ARBA" id="ARBA00001946"/>
    </source>
</evidence>
<keyword evidence="8" id="KW-0067">ATP-binding</keyword>
<dbReference type="SUPFAM" id="SSF56784">
    <property type="entry name" value="HAD-like"/>
    <property type="match status" value="1"/>
</dbReference>
<evidence type="ECO:0000313" key="13">
    <source>
        <dbReference type="EMBL" id="KAK5533990.1"/>
    </source>
</evidence>
<organism evidence="13 14">
    <name type="scientific">Vermiconidia calcicola</name>
    <dbReference type="NCBI Taxonomy" id="1690605"/>
    <lineage>
        <taxon>Eukaryota</taxon>
        <taxon>Fungi</taxon>
        <taxon>Dikarya</taxon>
        <taxon>Ascomycota</taxon>
        <taxon>Pezizomycotina</taxon>
        <taxon>Dothideomycetes</taxon>
        <taxon>Dothideomycetidae</taxon>
        <taxon>Mycosphaerellales</taxon>
        <taxon>Extremaceae</taxon>
        <taxon>Vermiconidia</taxon>
    </lineage>
</organism>
<evidence type="ECO:0000256" key="3">
    <source>
        <dbReference type="ARBA" id="ARBA00011881"/>
    </source>
</evidence>
<dbReference type="Proteomes" id="UP001345827">
    <property type="component" value="Unassembled WGS sequence"/>
</dbReference>
<proteinExistence type="inferred from homology"/>
<comment type="similarity">
    <text evidence="2 12">Belongs to the ISN1 family.</text>
</comment>
<dbReference type="EC" id="3.1.3.-" evidence="12"/>
<dbReference type="GO" id="GO:0006190">
    <property type="term" value="P:inosine salvage"/>
    <property type="evidence" value="ECO:0007669"/>
    <property type="project" value="InterPro"/>
</dbReference>
<comment type="subunit">
    <text evidence="3 12">Homotetramer.</text>
</comment>
<dbReference type="Pfam" id="PF06437">
    <property type="entry name" value="ISN1"/>
    <property type="match status" value="1"/>
</dbReference>